<feature type="domain" description="HTH merR-type" evidence="5">
    <location>
        <begin position="1"/>
        <end position="68"/>
    </location>
</feature>
<dbReference type="SMART" id="SM00422">
    <property type="entry name" value="HTH_MERR"/>
    <property type="match status" value="1"/>
</dbReference>
<dbReference type="PANTHER" id="PTHR30204:SF69">
    <property type="entry name" value="MERR-FAMILY TRANSCRIPTIONAL REGULATOR"/>
    <property type="match status" value="1"/>
</dbReference>
<dbReference type="PANTHER" id="PTHR30204">
    <property type="entry name" value="REDOX-CYCLING DRUG-SENSING TRANSCRIPTIONAL ACTIVATOR SOXR"/>
    <property type="match status" value="1"/>
</dbReference>
<evidence type="ECO:0000313" key="7">
    <source>
        <dbReference type="Proteomes" id="UP001144612"/>
    </source>
</evidence>
<dbReference type="SUPFAM" id="SSF46955">
    <property type="entry name" value="Putative DNA-binding domain"/>
    <property type="match status" value="1"/>
</dbReference>
<dbReference type="PROSITE" id="PS50937">
    <property type="entry name" value="HTH_MERR_2"/>
    <property type="match status" value="1"/>
</dbReference>
<keyword evidence="3" id="KW-0238">DNA-binding</keyword>
<dbReference type="InterPro" id="IPR000551">
    <property type="entry name" value="MerR-type_HTH_dom"/>
</dbReference>
<dbReference type="InterPro" id="IPR009061">
    <property type="entry name" value="DNA-bd_dom_put_sf"/>
</dbReference>
<keyword evidence="1" id="KW-0678">Repressor</keyword>
<dbReference type="RefSeq" id="WP_268061092.1">
    <property type="nucleotide sequence ID" value="NZ_JAPQFJ010000007.1"/>
</dbReference>
<dbReference type="Gene3D" id="1.10.1660.10">
    <property type="match status" value="1"/>
</dbReference>
<dbReference type="EMBL" id="JAPQFJ010000007">
    <property type="protein sequence ID" value="MCY6958676.1"/>
    <property type="molecule type" value="Genomic_DNA"/>
</dbReference>
<keyword evidence="4" id="KW-0804">Transcription</keyword>
<sequence length="295" mass="34900">MFIKDVCNKCNLTKKAIEYYEEQGLIFPTIGDNGYRNYTADDILILKEIAVLRKLNISVADIKNITTSNNKVSALARYKYKMDLEVQKSIAKKTCLEQLLNDYNINQAIDYIEENIERNFTIKERLLQAFPGPYGMYICIHFGQFLDDKIETKEKEEAYYKIINWLDKIKNIEFSDELEEHLLKSFELMEQRDMEKMNDSLLEAVDNMDVYLEDNKKNIDEYLKLRNSDEFKNSIAFKMHQSLVGFLQNNGYYDILIPNLKILSDSYREYCEKLEVANKIFVEKYPKAKDIYNEL</sequence>
<evidence type="ECO:0000256" key="3">
    <source>
        <dbReference type="ARBA" id="ARBA00023125"/>
    </source>
</evidence>
<organism evidence="6 7">
    <name type="scientific">Clostridium brassicae</name>
    <dbReference type="NCBI Taxonomy" id="2999072"/>
    <lineage>
        <taxon>Bacteria</taxon>
        <taxon>Bacillati</taxon>
        <taxon>Bacillota</taxon>
        <taxon>Clostridia</taxon>
        <taxon>Eubacteriales</taxon>
        <taxon>Clostridiaceae</taxon>
        <taxon>Clostridium</taxon>
    </lineage>
</organism>
<dbReference type="CDD" id="cd00592">
    <property type="entry name" value="HTH_MerR-like"/>
    <property type="match status" value="1"/>
</dbReference>
<evidence type="ECO:0000256" key="1">
    <source>
        <dbReference type="ARBA" id="ARBA00022491"/>
    </source>
</evidence>
<accession>A0ABT4D8R4</accession>
<comment type="caution">
    <text evidence="6">The sequence shown here is derived from an EMBL/GenBank/DDBJ whole genome shotgun (WGS) entry which is preliminary data.</text>
</comment>
<dbReference type="Proteomes" id="UP001144612">
    <property type="component" value="Unassembled WGS sequence"/>
</dbReference>
<dbReference type="InterPro" id="IPR047057">
    <property type="entry name" value="MerR_fam"/>
</dbReference>
<gene>
    <name evidence="6" type="ORF">OW729_08670</name>
</gene>
<proteinExistence type="predicted"/>
<name>A0ABT4D8R4_9CLOT</name>
<protein>
    <submittedName>
        <fullName evidence="6">MerR family transcriptional regulator</fullName>
    </submittedName>
</protein>
<keyword evidence="2" id="KW-0805">Transcription regulation</keyword>
<evidence type="ECO:0000259" key="5">
    <source>
        <dbReference type="PROSITE" id="PS50937"/>
    </source>
</evidence>
<dbReference type="Pfam" id="PF13411">
    <property type="entry name" value="MerR_1"/>
    <property type="match status" value="1"/>
</dbReference>
<keyword evidence="7" id="KW-1185">Reference proteome</keyword>
<evidence type="ECO:0000313" key="6">
    <source>
        <dbReference type="EMBL" id="MCY6958676.1"/>
    </source>
</evidence>
<evidence type="ECO:0000256" key="4">
    <source>
        <dbReference type="ARBA" id="ARBA00023163"/>
    </source>
</evidence>
<reference evidence="6" key="1">
    <citation type="submission" date="2022-12" db="EMBL/GenBank/DDBJ databases">
        <title>Clostridium sp. nov., isolated from industrial wastewater.</title>
        <authorList>
            <person name="Jiayan W."/>
        </authorList>
    </citation>
    <scope>NUCLEOTIDE SEQUENCE</scope>
    <source>
        <strain evidence="6">ZC22-4</strain>
    </source>
</reference>
<evidence type="ECO:0000256" key="2">
    <source>
        <dbReference type="ARBA" id="ARBA00023015"/>
    </source>
</evidence>